<sequence length="323" mass="37114">MNQEEYDQFFALLVNILENSGGTIQLPSVKHFVSYPQEPYFKSLGYRSKLIKYTTKLQAWELVDIIERDISYLKQKSNEDDSIVKEYLTGILDLFKLKQEQSIHETLNQCIPKLFDLILLANCKDSLTYKLVQYLQSLPSSVINQLTETAVLPPPTSVYSMLLDGDIVYLSSICNHIANSRKFKYKNPELKQLQNSYIMDTVNFLWRDKFMHSEAKSANRGMYLPATLVDKLSSHYDIPQPATLGNIFMNPALSYIVTRIVWKLEDEQEVGIRHAGPISRQSVIELNESDWLNMSYDDLKVKIIEKLDGIASDGVCELLYTSL</sequence>
<keyword evidence="2" id="KW-1185">Reference proteome</keyword>
<feature type="non-terminal residue" evidence="1">
    <location>
        <position position="323"/>
    </location>
</feature>
<dbReference type="EMBL" id="GL996505">
    <property type="protein sequence ID" value="EGW30560.1"/>
    <property type="molecule type" value="Genomic_DNA"/>
</dbReference>
<dbReference type="GeneID" id="18874729"/>
<dbReference type="AlphaFoldDB" id="G3AUK4"/>
<evidence type="ECO:0000313" key="1">
    <source>
        <dbReference type="EMBL" id="EGW30560.1"/>
    </source>
</evidence>
<evidence type="ECO:0008006" key="3">
    <source>
        <dbReference type="Google" id="ProtNLM"/>
    </source>
</evidence>
<dbReference type="OrthoDB" id="6347512at2759"/>
<reference evidence="1 2" key="1">
    <citation type="journal article" date="2011" name="Proc. Natl. Acad. Sci. U.S.A.">
        <title>Comparative genomics of xylose-fermenting fungi for enhanced biofuel production.</title>
        <authorList>
            <person name="Wohlbach D.J."/>
            <person name="Kuo A."/>
            <person name="Sato T.K."/>
            <person name="Potts K.M."/>
            <person name="Salamov A.A."/>
            <person name="LaButti K.M."/>
            <person name="Sun H."/>
            <person name="Clum A."/>
            <person name="Pangilinan J.L."/>
            <person name="Lindquist E.A."/>
            <person name="Lucas S."/>
            <person name="Lapidus A."/>
            <person name="Jin M."/>
            <person name="Gunawan C."/>
            <person name="Balan V."/>
            <person name="Dale B.E."/>
            <person name="Jeffries T.W."/>
            <person name="Zinkel R."/>
            <person name="Barry K.W."/>
            <person name="Grigoriev I.V."/>
            <person name="Gasch A.P."/>
        </authorList>
    </citation>
    <scope>NUCLEOTIDE SEQUENCE [LARGE SCALE GENOMIC DNA]</scope>
    <source>
        <strain evidence="2">NRRL Y-27907 / 11-Y1</strain>
    </source>
</reference>
<dbReference type="eggNOG" id="ENOG502QU9H">
    <property type="taxonomic scope" value="Eukaryota"/>
</dbReference>
<name>G3AUK4_SPAPN</name>
<organism evidence="2">
    <name type="scientific">Spathaspora passalidarum (strain NRRL Y-27907 / 11-Y1)</name>
    <dbReference type="NCBI Taxonomy" id="619300"/>
    <lineage>
        <taxon>Eukaryota</taxon>
        <taxon>Fungi</taxon>
        <taxon>Dikarya</taxon>
        <taxon>Ascomycota</taxon>
        <taxon>Saccharomycotina</taxon>
        <taxon>Pichiomycetes</taxon>
        <taxon>Debaryomycetaceae</taxon>
        <taxon>Spathaspora</taxon>
    </lineage>
</organism>
<evidence type="ECO:0000313" key="2">
    <source>
        <dbReference type="Proteomes" id="UP000000709"/>
    </source>
</evidence>
<dbReference type="InParanoid" id="G3AUK4"/>
<proteinExistence type="predicted"/>
<accession>G3AUK4</accession>
<dbReference type="STRING" id="619300.G3AUK4"/>
<dbReference type="HOGENOM" id="CLU_862107_0_0_1"/>
<dbReference type="RefSeq" id="XP_007377531.1">
    <property type="nucleotide sequence ID" value="XM_007377469.1"/>
</dbReference>
<protein>
    <recommendedName>
        <fullName evidence="3">PCI domain-containing protein</fullName>
    </recommendedName>
</protein>
<gene>
    <name evidence="1" type="ORF">SPAPADRAFT_63397</name>
</gene>
<dbReference type="Proteomes" id="UP000000709">
    <property type="component" value="Unassembled WGS sequence"/>
</dbReference>
<dbReference type="KEGG" id="spaa:SPAPADRAFT_63397"/>